<reference evidence="2" key="1">
    <citation type="submission" date="2021-04" db="EMBL/GenBank/DDBJ databases">
        <title>Microbacterium tenobrionis sp. nov. and Microbacterium allomyrinae sp. nov., isolated from larvae of Tenobrio molitor and Allomyrina dichotoma, respectively.</title>
        <authorList>
            <person name="Lee S.D."/>
        </authorList>
    </citation>
    <scope>NUCLEOTIDE SEQUENCE</scope>
    <source>
        <strain evidence="2">YMB-B2</strain>
    </source>
</reference>
<dbReference type="AlphaFoldDB" id="A0A9X1LMT9"/>
<evidence type="ECO:0000313" key="3">
    <source>
        <dbReference type="Proteomes" id="UP001139289"/>
    </source>
</evidence>
<keyword evidence="1" id="KW-0472">Membrane</keyword>
<organism evidence="2 3">
    <name type="scientific">Microbacterium tenebrionis</name>
    <dbReference type="NCBI Taxonomy" id="2830665"/>
    <lineage>
        <taxon>Bacteria</taxon>
        <taxon>Bacillati</taxon>
        <taxon>Actinomycetota</taxon>
        <taxon>Actinomycetes</taxon>
        <taxon>Micrococcales</taxon>
        <taxon>Microbacteriaceae</taxon>
        <taxon>Microbacterium</taxon>
    </lineage>
</organism>
<comment type="caution">
    <text evidence="2">The sequence shown here is derived from an EMBL/GenBank/DDBJ whole genome shotgun (WGS) entry which is preliminary data.</text>
</comment>
<dbReference type="RefSeq" id="WP_175987202.1">
    <property type="nucleotide sequence ID" value="NZ_JAGTTM010000001.1"/>
</dbReference>
<sequence>MAGRNTLVRSMHDLGLAAWFGGTLMGAVGLNGATAKAKDPAERLRLSSLGWARWAPIQLAAILVHGTGGAGLILGNKSRLASQPEARTNTKVKLAVTIAAAAATLYAGILGTKISKHADEGGKGVTEPNPDASDELAAVQRQQRILQWVLPALTGVLIVLGAQQGEQQRPVAGLLRRLTHR</sequence>
<gene>
    <name evidence="2" type="ORF">KEC56_03545</name>
</gene>
<evidence type="ECO:0000313" key="2">
    <source>
        <dbReference type="EMBL" id="MCC2028608.1"/>
    </source>
</evidence>
<accession>A0A9X1LMT9</accession>
<proteinExistence type="predicted"/>
<feature type="transmembrane region" description="Helical" evidence="1">
    <location>
        <begin position="94"/>
        <end position="114"/>
    </location>
</feature>
<keyword evidence="1" id="KW-1133">Transmembrane helix</keyword>
<dbReference type="EMBL" id="JAGTTM010000001">
    <property type="protein sequence ID" value="MCC2028608.1"/>
    <property type="molecule type" value="Genomic_DNA"/>
</dbReference>
<feature type="transmembrane region" description="Helical" evidence="1">
    <location>
        <begin position="53"/>
        <end position="74"/>
    </location>
</feature>
<keyword evidence="1" id="KW-0812">Transmembrane</keyword>
<feature type="transmembrane region" description="Helical" evidence="1">
    <location>
        <begin position="145"/>
        <end position="162"/>
    </location>
</feature>
<name>A0A9X1LMT9_9MICO</name>
<protein>
    <submittedName>
        <fullName evidence="2">Uncharacterized protein</fullName>
    </submittedName>
</protein>
<dbReference type="Proteomes" id="UP001139289">
    <property type="component" value="Unassembled WGS sequence"/>
</dbReference>
<keyword evidence="3" id="KW-1185">Reference proteome</keyword>
<evidence type="ECO:0000256" key="1">
    <source>
        <dbReference type="SAM" id="Phobius"/>
    </source>
</evidence>